<protein>
    <submittedName>
        <fullName evidence="1">Kinase-like domain-containing protein</fullName>
    </submittedName>
</protein>
<comment type="caution">
    <text evidence="1">The sequence shown here is derived from an EMBL/GenBank/DDBJ whole genome shotgun (WGS) entry which is preliminary data.</text>
</comment>
<sequence length="150" mass="16544">MSKEIEVYMKLARSPHPNICPIYGCVRDGPHVSGLALKHIPHKFPFVWKLTETPVSKPSILRGVKRGLDHLHNLGIVHNDINIANICLDESLCPVIIDFDSALGEGEPMGGRGGTPGWFRKSQLSFKENDTFGLGTTCKVARRLRGGCRT</sequence>
<dbReference type="Proteomes" id="UP001055072">
    <property type="component" value="Unassembled WGS sequence"/>
</dbReference>
<keyword evidence="2" id="KW-1185">Reference proteome</keyword>
<name>A0ACB8U6X2_9APHY</name>
<dbReference type="EMBL" id="MU274909">
    <property type="protein sequence ID" value="KAI0089936.1"/>
    <property type="molecule type" value="Genomic_DNA"/>
</dbReference>
<evidence type="ECO:0000313" key="1">
    <source>
        <dbReference type="EMBL" id="KAI0089936.1"/>
    </source>
</evidence>
<evidence type="ECO:0000313" key="2">
    <source>
        <dbReference type="Proteomes" id="UP001055072"/>
    </source>
</evidence>
<reference evidence="1" key="1">
    <citation type="journal article" date="2021" name="Environ. Microbiol.">
        <title>Gene family expansions and transcriptome signatures uncover fungal adaptations to wood decay.</title>
        <authorList>
            <person name="Hage H."/>
            <person name="Miyauchi S."/>
            <person name="Viragh M."/>
            <person name="Drula E."/>
            <person name="Min B."/>
            <person name="Chaduli D."/>
            <person name="Navarro D."/>
            <person name="Favel A."/>
            <person name="Norest M."/>
            <person name="Lesage-Meessen L."/>
            <person name="Balint B."/>
            <person name="Merenyi Z."/>
            <person name="de Eugenio L."/>
            <person name="Morin E."/>
            <person name="Martinez A.T."/>
            <person name="Baldrian P."/>
            <person name="Stursova M."/>
            <person name="Martinez M.J."/>
            <person name="Novotny C."/>
            <person name="Magnuson J.K."/>
            <person name="Spatafora J.W."/>
            <person name="Maurice S."/>
            <person name="Pangilinan J."/>
            <person name="Andreopoulos W."/>
            <person name="LaButti K."/>
            <person name="Hundley H."/>
            <person name="Na H."/>
            <person name="Kuo A."/>
            <person name="Barry K."/>
            <person name="Lipzen A."/>
            <person name="Henrissat B."/>
            <person name="Riley R."/>
            <person name="Ahrendt S."/>
            <person name="Nagy L.G."/>
            <person name="Grigoriev I.V."/>
            <person name="Martin F."/>
            <person name="Rosso M.N."/>
        </authorList>
    </citation>
    <scope>NUCLEOTIDE SEQUENCE</scope>
    <source>
        <strain evidence="1">CBS 384.51</strain>
    </source>
</reference>
<proteinExistence type="predicted"/>
<accession>A0ACB8U6X2</accession>
<organism evidence="1 2">
    <name type="scientific">Irpex rosettiformis</name>
    <dbReference type="NCBI Taxonomy" id="378272"/>
    <lineage>
        <taxon>Eukaryota</taxon>
        <taxon>Fungi</taxon>
        <taxon>Dikarya</taxon>
        <taxon>Basidiomycota</taxon>
        <taxon>Agaricomycotina</taxon>
        <taxon>Agaricomycetes</taxon>
        <taxon>Polyporales</taxon>
        <taxon>Irpicaceae</taxon>
        <taxon>Irpex</taxon>
    </lineage>
</organism>
<gene>
    <name evidence="1" type="ORF">BDY19DRAFT_1088264</name>
</gene>